<protein>
    <submittedName>
        <fullName evidence="6">Two-component system sensor histidine kinase DesK</fullName>
        <ecNumber evidence="6">2.7.13.3</ecNumber>
    </submittedName>
</protein>
<feature type="transmembrane region" description="Helical" evidence="4">
    <location>
        <begin position="135"/>
        <end position="154"/>
    </location>
</feature>
<evidence type="ECO:0000256" key="4">
    <source>
        <dbReference type="SAM" id="Phobius"/>
    </source>
</evidence>
<keyword evidence="4" id="KW-1133">Transmembrane helix</keyword>
<keyword evidence="3" id="KW-0902">Two-component regulatory system</keyword>
<feature type="transmembrane region" description="Helical" evidence="4">
    <location>
        <begin position="56"/>
        <end position="77"/>
    </location>
</feature>
<keyword evidence="4" id="KW-0472">Membrane</keyword>
<dbReference type="PANTHER" id="PTHR24421:SF63">
    <property type="entry name" value="SENSOR HISTIDINE KINASE DESK"/>
    <property type="match status" value="1"/>
</dbReference>
<feature type="transmembrane region" description="Helical" evidence="4">
    <location>
        <begin position="161"/>
        <end position="187"/>
    </location>
</feature>
<comment type="caution">
    <text evidence="6">The sequence shown here is derived from an EMBL/GenBank/DDBJ whole genome shotgun (WGS) entry which is preliminary data.</text>
</comment>
<dbReference type="InterPro" id="IPR011712">
    <property type="entry name" value="Sig_transdc_His_kin_sub3_dim/P"/>
</dbReference>
<dbReference type="GO" id="GO:0046983">
    <property type="term" value="F:protein dimerization activity"/>
    <property type="evidence" value="ECO:0007669"/>
    <property type="project" value="InterPro"/>
</dbReference>
<reference evidence="6 7" key="1">
    <citation type="submission" date="2020-07" db="EMBL/GenBank/DDBJ databases">
        <title>Sequencing the genomes of 1000 actinobacteria strains.</title>
        <authorList>
            <person name="Klenk H.-P."/>
        </authorList>
    </citation>
    <scope>NUCLEOTIDE SEQUENCE [LARGE SCALE GENOMIC DNA]</scope>
    <source>
        <strain evidence="6 7">DSM 44442</strain>
    </source>
</reference>
<dbReference type="Gene3D" id="1.20.5.1930">
    <property type="match status" value="1"/>
</dbReference>
<keyword evidence="2 6" id="KW-0418">Kinase</keyword>
<evidence type="ECO:0000259" key="5">
    <source>
        <dbReference type="Pfam" id="PF07730"/>
    </source>
</evidence>
<dbReference type="Proteomes" id="UP000572051">
    <property type="component" value="Unassembled WGS sequence"/>
</dbReference>
<sequence length="430" mass="46305">MNEDEAVAGTDPSGRNSRKLRVSRRLVIVSMSLVPLTLLSWPTMDLVLSTGQDWSFWRSAVATVVALPVAVLLIFLIRERIGVDGVTGDASSWKYWVSLALTLLCAALIQSPFSMMFTLGTWWCIGVFVGSRRRSAVVTAVLLVTPWLLTPLVPGDVNVGLYAAVWVGTMVWAVFLAAGFLMTIWLWDLTRDAINGQKARAQLAVSEERLRFARDMHDLLGHSLSALAVKAELAGRLVDRAPERAVAEMAEVQDLARRALQQVRSAVNGYREVDLPTEVGSVREVLRANGTDVTVTGLEGLEVPGDKAGLAAWVVREGGTNVLRHSDASECRIGFSVTRDASMEREALVVEVYNDKVRGPDKEDGLSSGNGLSGLSERVAMGGGALSAARTGDHGFLLRAIIPLAEPASPALRDRLRRNAGSAAAADPRG</sequence>
<dbReference type="EMBL" id="JACCFS010000001">
    <property type="protein sequence ID" value="NYJ35639.1"/>
    <property type="molecule type" value="Genomic_DNA"/>
</dbReference>
<dbReference type="Gene3D" id="3.30.565.10">
    <property type="entry name" value="Histidine kinase-like ATPase, C-terminal domain"/>
    <property type="match status" value="1"/>
</dbReference>
<dbReference type="RefSeq" id="WP_312889320.1">
    <property type="nucleotide sequence ID" value="NZ_JACCFS010000001.1"/>
</dbReference>
<feature type="transmembrane region" description="Helical" evidence="4">
    <location>
        <begin position="26"/>
        <end position="44"/>
    </location>
</feature>
<dbReference type="CDD" id="cd16917">
    <property type="entry name" value="HATPase_UhpB-NarQ-NarX-like"/>
    <property type="match status" value="1"/>
</dbReference>
<gene>
    <name evidence="6" type="ORF">HNR10_003520</name>
</gene>
<dbReference type="GO" id="GO:0016020">
    <property type="term" value="C:membrane"/>
    <property type="evidence" value="ECO:0007669"/>
    <property type="project" value="InterPro"/>
</dbReference>
<evidence type="ECO:0000313" key="6">
    <source>
        <dbReference type="EMBL" id="NYJ35639.1"/>
    </source>
</evidence>
<dbReference type="PANTHER" id="PTHR24421">
    <property type="entry name" value="NITRATE/NITRITE SENSOR PROTEIN NARX-RELATED"/>
    <property type="match status" value="1"/>
</dbReference>
<keyword evidence="4" id="KW-0812">Transmembrane</keyword>
<accession>A0A7Z0EP37</accession>
<proteinExistence type="predicted"/>
<evidence type="ECO:0000256" key="2">
    <source>
        <dbReference type="ARBA" id="ARBA00022777"/>
    </source>
</evidence>
<dbReference type="InterPro" id="IPR036890">
    <property type="entry name" value="HATPase_C_sf"/>
</dbReference>
<keyword evidence="1 6" id="KW-0808">Transferase</keyword>
<keyword evidence="7" id="KW-1185">Reference proteome</keyword>
<dbReference type="GO" id="GO:0000155">
    <property type="term" value="F:phosphorelay sensor kinase activity"/>
    <property type="evidence" value="ECO:0007669"/>
    <property type="project" value="InterPro"/>
</dbReference>
<dbReference type="EC" id="2.7.13.3" evidence="6"/>
<evidence type="ECO:0000256" key="1">
    <source>
        <dbReference type="ARBA" id="ARBA00022679"/>
    </source>
</evidence>
<feature type="transmembrane region" description="Helical" evidence="4">
    <location>
        <begin position="98"/>
        <end position="123"/>
    </location>
</feature>
<dbReference type="AlphaFoldDB" id="A0A7Z0EP37"/>
<dbReference type="Pfam" id="PF07730">
    <property type="entry name" value="HisKA_3"/>
    <property type="match status" value="1"/>
</dbReference>
<feature type="domain" description="Signal transduction histidine kinase subgroup 3 dimerisation and phosphoacceptor" evidence="5">
    <location>
        <begin position="208"/>
        <end position="275"/>
    </location>
</feature>
<name>A0A7Z0EP37_9ACTN</name>
<dbReference type="InterPro" id="IPR050482">
    <property type="entry name" value="Sensor_HK_TwoCompSys"/>
</dbReference>
<evidence type="ECO:0000313" key="7">
    <source>
        <dbReference type="Proteomes" id="UP000572051"/>
    </source>
</evidence>
<evidence type="ECO:0000256" key="3">
    <source>
        <dbReference type="ARBA" id="ARBA00023012"/>
    </source>
</evidence>
<organism evidence="6 7">
    <name type="scientific">Nocardiopsis aegyptia</name>
    <dbReference type="NCBI Taxonomy" id="220378"/>
    <lineage>
        <taxon>Bacteria</taxon>
        <taxon>Bacillati</taxon>
        <taxon>Actinomycetota</taxon>
        <taxon>Actinomycetes</taxon>
        <taxon>Streptosporangiales</taxon>
        <taxon>Nocardiopsidaceae</taxon>
        <taxon>Nocardiopsis</taxon>
    </lineage>
</organism>